<name>X0XJP1_9ZZZZ</name>
<reference evidence="1" key="1">
    <citation type="journal article" date="2014" name="Front. Microbiol.">
        <title>High frequency of phylogenetically diverse reductive dehalogenase-homologous genes in deep subseafloor sedimentary metagenomes.</title>
        <authorList>
            <person name="Kawai M."/>
            <person name="Futagami T."/>
            <person name="Toyoda A."/>
            <person name="Takaki Y."/>
            <person name="Nishi S."/>
            <person name="Hori S."/>
            <person name="Arai W."/>
            <person name="Tsubouchi T."/>
            <person name="Morono Y."/>
            <person name="Uchiyama I."/>
            <person name="Ito T."/>
            <person name="Fujiyama A."/>
            <person name="Inagaki F."/>
            <person name="Takami H."/>
        </authorList>
    </citation>
    <scope>NUCLEOTIDE SEQUENCE</scope>
    <source>
        <strain evidence="1">Expedition CK06-06</strain>
    </source>
</reference>
<dbReference type="AlphaFoldDB" id="X0XJP1"/>
<protein>
    <submittedName>
        <fullName evidence="1">Uncharacterized protein</fullName>
    </submittedName>
</protein>
<evidence type="ECO:0000313" key="1">
    <source>
        <dbReference type="EMBL" id="GAG36868.1"/>
    </source>
</evidence>
<gene>
    <name evidence="1" type="ORF">S01H1_70861</name>
</gene>
<organism evidence="1">
    <name type="scientific">marine sediment metagenome</name>
    <dbReference type="NCBI Taxonomy" id="412755"/>
    <lineage>
        <taxon>unclassified sequences</taxon>
        <taxon>metagenomes</taxon>
        <taxon>ecological metagenomes</taxon>
    </lineage>
</organism>
<feature type="non-terminal residue" evidence="1">
    <location>
        <position position="1"/>
    </location>
</feature>
<proteinExistence type="predicted"/>
<dbReference type="EMBL" id="BARS01047146">
    <property type="protein sequence ID" value="GAG36868.1"/>
    <property type="molecule type" value="Genomic_DNA"/>
</dbReference>
<accession>X0XJP1</accession>
<comment type="caution">
    <text evidence="1">The sequence shown here is derived from an EMBL/GenBank/DDBJ whole genome shotgun (WGS) entry which is preliminary data.</text>
</comment>
<sequence length="86" mass="9860">KTDPNQSVQLGIMVLTELYDNVIGDLQAWFASLINKTVEEYMDMPAETTLDIIDFLVDDRDAKSFFSHALQLYKKISKSKRDSKSK</sequence>